<dbReference type="InterPro" id="IPR002156">
    <property type="entry name" value="RNaseH_domain"/>
</dbReference>
<dbReference type="CDD" id="cd01650">
    <property type="entry name" value="RT_nLTR_like"/>
    <property type="match status" value="1"/>
</dbReference>
<dbReference type="InterPro" id="IPR005135">
    <property type="entry name" value="Endo/exonuclease/phosphatase"/>
</dbReference>
<dbReference type="Gene3D" id="3.30.420.10">
    <property type="entry name" value="Ribonuclease H-like superfamily/Ribonuclease H"/>
    <property type="match status" value="1"/>
</dbReference>
<sequence>MDAYLHPNAKSSIVPIWVSFPELPAHLFCKDALFSVASMIGSPLQVDTLTLNKSKLSQARVCVEIDLLKPIIEEFDLLVNGVTIVQKVVFEQLPEYCSLCKHVGHKDVNCFSKGNAPRPPPRSNLYTRQQQVAGTGMKQTVIKAKRCLNQLTILNGTKHRPPLKKRNAPKLTSAKLSGEMREVTVGVHCEGVAMVAPLQCFDIVPIPASPLTVFGDYYCETNADQNGDDNVEKMQESVIIVLIFLHQPRLLLLNKVANVDENEMACDNCFDLVPLSQNPFAILSEDLIDADTNEMVGDNVIVNDMDCTTSKNRTALPQRCTLNQAADELLSPPENVYDFETEFANEPENDLVEEGSDDSCEQGESLKESPDSSFEEGATRGKHNRGLGSLDKQKHIHWLCLTHKPQVLVIIEPKVNLDDRYFCRRLGFDKVVCNTNSKIWCFTKNDLACDILISQEQLLHVRLSSNDTPKGVLCSWVYAKHTRAERRLLWDELRNIDPGDEPWLLGGDFNIILHASERKGGAPPKIKTMEDFGDMLLDCGLQDAGFEGAQFTWSRSRLWQRLDRFLFSHTWTHAFPLSRVQHLTEMCQIIALCSYQLLLKQKKVQRPLDSKTCGQSTMPLNNVSSHRGSFLLMGKNIKEAEQKSKAAEQSVVEYFTRAFTDEGDVIFDDLQCVPTLLTDKDMELLHAKPTMEDIKAVVFDMCPDSTAGPDGFSALFFQSCWDIIAEDLLEAVLDFFAGTAPPKTFTTTTVVLIPKSESPMTWKDFRPISLCNVTGKILSKLLNTQIATILPKIISPSQSGFVQGRMIADNILLAQELTHCLGKNCSTNNMIIKLDMAKAYDRLNWGFLYRILEKLGFHQNWISMVRKLIENCWFSILINGEGTGFFKSTRGLRQGDPYLLLFLLLLLNTYREGWIISSLSTLNSGTRTELKKLMEFLRHYEAISGQRINKDKSSFTVDKRTSNLRIQCIQQVTGFHLKHLPITYLGAPLFKGNKKGVLFDDLVQKIKNRISGWEKALLSHGGRLQLIKSVLTAMPTYLLQTLKPPKYITERIERLFNKFFWGSFGEQKKMIWSSWESVCFPTEEGGFGVRKLDDRDPPVVAKPSYNASANWKRLCRSREKAEPHIFWSIGKGEVSFWFDNWTGERALCYLLGEQDHTTLPVNHFWKDKSWDTDKLKELLPSRLVHGISQVPFDDERTDLPHWKLSGDGTFTIKSTWNSFRQARTALQLFKEIWCPFVTPTMSIFLWRLLNDKIPVDQKIQSKGIQLASKCTCCNNIETLSHVFLDGPEISKVWEFFARKLNVILPSTKNITLFFSYWRFSSIGKNHIRTILPMLILWFCWLERNDSKHRGLKFNSDRIIWKVHQFIQTIGRTKAASSVNWRGDSNLAYCMGFPTCVKRKTNLMTVKWYKPDRGWIKINTDGASKGNPGPAGAGGIARDEKGMPIFAFYEFIGEATNMYAEVYGLFKALQICQTENIHRLWIEVDAVNLIRLIKEPSKGHWSLQNMLFTLISSSRKWNSGLHIFIGKGTRRQIILLTWHAQPNHPKLFGEMSFRVISRAFLNVIDWKFHTYELNESNFEAF</sequence>
<dbReference type="CDD" id="cd06222">
    <property type="entry name" value="RNase_H_like"/>
    <property type="match status" value="1"/>
</dbReference>
<dbReference type="InterPro" id="IPR000477">
    <property type="entry name" value="RT_dom"/>
</dbReference>
<accession>A0AAW2PN85</accession>
<feature type="region of interest" description="Disordered" evidence="1">
    <location>
        <begin position="350"/>
        <end position="388"/>
    </location>
</feature>
<dbReference type="InterPro" id="IPR036691">
    <property type="entry name" value="Endo/exonu/phosph_ase_sf"/>
</dbReference>
<dbReference type="SUPFAM" id="SSF56219">
    <property type="entry name" value="DNase I-like"/>
    <property type="match status" value="1"/>
</dbReference>
<dbReference type="InterPro" id="IPR036397">
    <property type="entry name" value="RNaseH_sf"/>
</dbReference>
<protein>
    <submittedName>
        <fullName evidence="4">Ribonuclease H protein</fullName>
    </submittedName>
</protein>
<dbReference type="PROSITE" id="PS50878">
    <property type="entry name" value="RT_POL"/>
    <property type="match status" value="1"/>
</dbReference>
<dbReference type="GO" id="GO:0004523">
    <property type="term" value="F:RNA-DNA hybrid ribonuclease activity"/>
    <property type="evidence" value="ECO:0007669"/>
    <property type="project" value="InterPro"/>
</dbReference>
<dbReference type="Pfam" id="PF03372">
    <property type="entry name" value="Exo_endo_phos"/>
    <property type="match status" value="1"/>
</dbReference>
<evidence type="ECO:0000259" key="2">
    <source>
        <dbReference type="PROSITE" id="PS50878"/>
    </source>
</evidence>
<dbReference type="GO" id="GO:0003676">
    <property type="term" value="F:nucleic acid binding"/>
    <property type="evidence" value="ECO:0007669"/>
    <property type="project" value="InterPro"/>
</dbReference>
<feature type="domain" description="Reverse transcriptase" evidence="2">
    <location>
        <begin position="734"/>
        <end position="989"/>
    </location>
</feature>
<organism evidence="4">
    <name type="scientific">Sesamum radiatum</name>
    <name type="common">Black benniseed</name>
    <dbReference type="NCBI Taxonomy" id="300843"/>
    <lineage>
        <taxon>Eukaryota</taxon>
        <taxon>Viridiplantae</taxon>
        <taxon>Streptophyta</taxon>
        <taxon>Embryophyta</taxon>
        <taxon>Tracheophyta</taxon>
        <taxon>Spermatophyta</taxon>
        <taxon>Magnoliopsida</taxon>
        <taxon>eudicotyledons</taxon>
        <taxon>Gunneridae</taxon>
        <taxon>Pentapetalae</taxon>
        <taxon>asterids</taxon>
        <taxon>lamiids</taxon>
        <taxon>Lamiales</taxon>
        <taxon>Pedaliaceae</taxon>
        <taxon>Sesamum</taxon>
    </lineage>
</organism>
<dbReference type="InterPro" id="IPR044730">
    <property type="entry name" value="RNase_H-like_dom_plant"/>
</dbReference>
<evidence type="ECO:0000259" key="3">
    <source>
        <dbReference type="PROSITE" id="PS50879"/>
    </source>
</evidence>
<feature type="domain" description="RNase H type-1" evidence="3">
    <location>
        <begin position="1411"/>
        <end position="1560"/>
    </location>
</feature>
<evidence type="ECO:0000256" key="1">
    <source>
        <dbReference type="SAM" id="MobiDB-lite"/>
    </source>
</evidence>
<comment type="caution">
    <text evidence="4">The sequence shown here is derived from an EMBL/GenBank/DDBJ whole genome shotgun (WGS) entry which is preliminary data.</text>
</comment>
<gene>
    <name evidence="4" type="ORF">Sradi_4094700</name>
</gene>
<name>A0AAW2PN85_SESRA</name>
<dbReference type="Pfam" id="PF13966">
    <property type="entry name" value="zf-RVT"/>
    <property type="match status" value="1"/>
</dbReference>
<dbReference type="InterPro" id="IPR026960">
    <property type="entry name" value="RVT-Znf"/>
</dbReference>
<dbReference type="SUPFAM" id="SSF53098">
    <property type="entry name" value="Ribonuclease H-like"/>
    <property type="match status" value="1"/>
</dbReference>
<proteinExistence type="predicted"/>
<dbReference type="EMBL" id="JACGWJ010000017">
    <property type="protein sequence ID" value="KAL0356478.1"/>
    <property type="molecule type" value="Genomic_DNA"/>
</dbReference>
<evidence type="ECO:0000313" key="4">
    <source>
        <dbReference type="EMBL" id="KAL0356478.1"/>
    </source>
</evidence>
<reference evidence="4" key="2">
    <citation type="journal article" date="2024" name="Plant">
        <title>Genomic evolution and insights into agronomic trait innovations of Sesamum species.</title>
        <authorList>
            <person name="Miao H."/>
            <person name="Wang L."/>
            <person name="Qu L."/>
            <person name="Liu H."/>
            <person name="Sun Y."/>
            <person name="Le M."/>
            <person name="Wang Q."/>
            <person name="Wei S."/>
            <person name="Zheng Y."/>
            <person name="Lin W."/>
            <person name="Duan Y."/>
            <person name="Cao H."/>
            <person name="Xiong S."/>
            <person name="Wang X."/>
            <person name="Wei L."/>
            <person name="Li C."/>
            <person name="Ma Q."/>
            <person name="Ju M."/>
            <person name="Zhao R."/>
            <person name="Li G."/>
            <person name="Mu C."/>
            <person name="Tian Q."/>
            <person name="Mei H."/>
            <person name="Zhang T."/>
            <person name="Gao T."/>
            <person name="Zhang H."/>
        </authorList>
    </citation>
    <scope>NUCLEOTIDE SEQUENCE</scope>
    <source>
        <strain evidence="4">G02</strain>
    </source>
</reference>
<reference evidence="4" key="1">
    <citation type="submission" date="2020-06" db="EMBL/GenBank/DDBJ databases">
        <authorList>
            <person name="Li T."/>
            <person name="Hu X."/>
            <person name="Zhang T."/>
            <person name="Song X."/>
            <person name="Zhang H."/>
            <person name="Dai N."/>
            <person name="Sheng W."/>
            <person name="Hou X."/>
            <person name="Wei L."/>
        </authorList>
    </citation>
    <scope>NUCLEOTIDE SEQUENCE</scope>
    <source>
        <strain evidence="4">G02</strain>
        <tissue evidence="4">Leaf</tissue>
    </source>
</reference>
<dbReference type="PANTHER" id="PTHR33116">
    <property type="entry name" value="REVERSE TRANSCRIPTASE ZINC-BINDING DOMAIN-CONTAINING PROTEIN-RELATED-RELATED"/>
    <property type="match status" value="1"/>
</dbReference>
<dbReference type="InterPro" id="IPR012337">
    <property type="entry name" value="RNaseH-like_sf"/>
</dbReference>
<feature type="compositionally biased region" description="Acidic residues" evidence="1">
    <location>
        <begin position="350"/>
        <end position="361"/>
    </location>
</feature>
<dbReference type="Pfam" id="PF13456">
    <property type="entry name" value="RVT_3"/>
    <property type="match status" value="1"/>
</dbReference>
<dbReference type="Gene3D" id="3.60.10.10">
    <property type="entry name" value="Endonuclease/exonuclease/phosphatase"/>
    <property type="match status" value="1"/>
</dbReference>
<dbReference type="PANTHER" id="PTHR33116:SF80">
    <property type="entry name" value="REVERSE TRANSCRIPTASE ZINC-BINDING DOMAIN-CONTAINING PROTEIN"/>
    <property type="match status" value="1"/>
</dbReference>
<dbReference type="PROSITE" id="PS50879">
    <property type="entry name" value="RNASE_H_1"/>
    <property type="match status" value="1"/>
</dbReference>
<dbReference type="Pfam" id="PF00078">
    <property type="entry name" value="RVT_1"/>
    <property type="match status" value="1"/>
</dbReference>